<protein>
    <submittedName>
        <fullName evidence="3">YdcF family protein</fullName>
    </submittedName>
</protein>
<feature type="transmembrane region" description="Helical" evidence="1">
    <location>
        <begin position="318"/>
        <end position="341"/>
    </location>
</feature>
<keyword evidence="1" id="KW-1133">Transmembrane helix</keyword>
<evidence type="ECO:0000313" key="4">
    <source>
        <dbReference type="Proteomes" id="UP000531840"/>
    </source>
</evidence>
<feature type="transmembrane region" description="Helical" evidence="1">
    <location>
        <begin position="100"/>
        <end position="121"/>
    </location>
</feature>
<keyword evidence="1" id="KW-0812">Transmembrane</keyword>
<dbReference type="CDD" id="cd06259">
    <property type="entry name" value="YdcF-like"/>
    <property type="match status" value="1"/>
</dbReference>
<dbReference type="PANTHER" id="PTHR30336">
    <property type="entry name" value="INNER MEMBRANE PROTEIN, PROBABLE PERMEASE"/>
    <property type="match status" value="1"/>
</dbReference>
<gene>
    <name evidence="3" type="ORF">HZY85_00720</name>
</gene>
<dbReference type="Gene3D" id="3.40.50.620">
    <property type="entry name" value="HUPs"/>
    <property type="match status" value="1"/>
</dbReference>
<dbReference type="PANTHER" id="PTHR30336:SF4">
    <property type="entry name" value="ENVELOPE BIOGENESIS FACTOR ELYC"/>
    <property type="match status" value="1"/>
</dbReference>
<organism evidence="3 4">
    <name type="scientific">Gemelliphila palaticanis</name>
    <dbReference type="NCBI Taxonomy" id="81950"/>
    <lineage>
        <taxon>Bacteria</taxon>
        <taxon>Bacillati</taxon>
        <taxon>Bacillota</taxon>
        <taxon>Bacilli</taxon>
        <taxon>Bacillales</taxon>
        <taxon>Gemellaceae</taxon>
        <taxon>Gemelliphila</taxon>
    </lineage>
</organism>
<evidence type="ECO:0000256" key="1">
    <source>
        <dbReference type="SAM" id="Phobius"/>
    </source>
</evidence>
<keyword evidence="4" id="KW-1185">Reference proteome</keyword>
<sequence length="348" mass="40463">MYELIFLLPILFFVFLYFYERRTLLLGFSFFLAGLFFIIALFFLVNKYEWIRDSQLIFIIGYPIIIVVAMLIIFSPVILLTVFIYNGIKLLKREGISFRNLLSLLIGMLILSYMFVFPIISKHIYKITVLHVIYVYIMLVILYIVMFSILYTASSMFNYINIFPGKLNYIVVLGAGLNGENVTPLLASRIDKAIKIHKKHRFSKLIMSGGQGPDEVISEARAMANYAMSKGISESDIILEDQSTNTEQNVRFSHMLMEENSKFAIVTNYYHLFRALLFAKKEKIKCIGYGAKTKFYFSLNAFIREFVGYLYLSRKFHLIMITICTVIYVILVMISYSHLIWDIPLVVE</sequence>
<comment type="caution">
    <text evidence="3">The sequence shown here is derived from an EMBL/GenBank/DDBJ whole genome shotgun (WGS) entry which is preliminary data.</text>
</comment>
<keyword evidence="1" id="KW-0472">Membrane</keyword>
<feature type="domain" description="DUF218" evidence="2">
    <location>
        <begin position="169"/>
        <end position="307"/>
    </location>
</feature>
<dbReference type="InterPro" id="IPR051599">
    <property type="entry name" value="Cell_Envelope_Assoc"/>
</dbReference>
<dbReference type="InterPro" id="IPR014729">
    <property type="entry name" value="Rossmann-like_a/b/a_fold"/>
</dbReference>
<feature type="transmembrane region" description="Helical" evidence="1">
    <location>
        <begin position="133"/>
        <end position="153"/>
    </location>
</feature>
<proteinExistence type="predicted"/>
<dbReference type="EMBL" id="JACBYF010000001">
    <property type="protein sequence ID" value="NYS46718.1"/>
    <property type="molecule type" value="Genomic_DNA"/>
</dbReference>
<dbReference type="Pfam" id="PF02698">
    <property type="entry name" value="DUF218"/>
    <property type="match status" value="1"/>
</dbReference>
<feature type="transmembrane region" description="Helical" evidence="1">
    <location>
        <begin position="5"/>
        <end position="20"/>
    </location>
</feature>
<dbReference type="RefSeq" id="WP_179939846.1">
    <property type="nucleotide sequence ID" value="NZ_JACBYF010000001.1"/>
</dbReference>
<dbReference type="InterPro" id="IPR003848">
    <property type="entry name" value="DUF218"/>
</dbReference>
<accession>A0ABX2SX52</accession>
<evidence type="ECO:0000313" key="3">
    <source>
        <dbReference type="EMBL" id="NYS46718.1"/>
    </source>
</evidence>
<evidence type="ECO:0000259" key="2">
    <source>
        <dbReference type="Pfam" id="PF02698"/>
    </source>
</evidence>
<dbReference type="Proteomes" id="UP000531840">
    <property type="component" value="Unassembled WGS sequence"/>
</dbReference>
<feature type="transmembrane region" description="Helical" evidence="1">
    <location>
        <begin position="25"/>
        <end position="45"/>
    </location>
</feature>
<name>A0ABX2SX52_9BACL</name>
<reference evidence="3 4" key="1">
    <citation type="submission" date="2020-07" db="EMBL/GenBank/DDBJ databases">
        <title>MOT database genomes.</title>
        <authorList>
            <person name="Joseph S."/>
            <person name="Aduse-Opoku J."/>
            <person name="Hashim A."/>
            <person name="Wade W."/>
            <person name="Curtis M."/>
        </authorList>
    </citation>
    <scope>NUCLEOTIDE SEQUENCE [LARGE SCALE GENOMIC DNA]</scope>
    <source>
        <strain evidence="3 4">CIP 106318</strain>
    </source>
</reference>
<feature type="transmembrane region" description="Helical" evidence="1">
    <location>
        <begin position="57"/>
        <end position="88"/>
    </location>
</feature>